<gene>
    <name evidence="9" type="ORF">CU098_006409</name>
</gene>
<feature type="transmembrane region" description="Helical" evidence="8">
    <location>
        <begin position="29"/>
        <end position="47"/>
    </location>
</feature>
<sequence length="281" mass="30293">MRSVSDIFLCNKGSSPNLKADLKASLGELVGMLIFIFLALSGAQTSLRAPLPNLVGDGLSLTQIESISYSFGIGIAVALFVCAHISGGVLNPAVLLSLVLTGNINWLRGIFFFVAEIVGAIIGAYFARFIAAQNFQGANVLNTSYNYAQGFFLECLLTCVLCLTVLFVIIDRRLLSDFAPLVVGVTVFVCHMIATPIDGTSINPARSFAASVVTGRWSDHWIFWFGPLVGGIFAVMVYVSIKFLTEDLQIQGLLEAAKNQTVLKDAKLDKEEEIDVIVMGV</sequence>
<organism evidence="9 10">
    <name type="scientific">Rhizopus stolonifer</name>
    <name type="common">Rhizopus nigricans</name>
    <dbReference type="NCBI Taxonomy" id="4846"/>
    <lineage>
        <taxon>Eukaryota</taxon>
        <taxon>Fungi</taxon>
        <taxon>Fungi incertae sedis</taxon>
        <taxon>Mucoromycota</taxon>
        <taxon>Mucoromycotina</taxon>
        <taxon>Mucoromycetes</taxon>
        <taxon>Mucorales</taxon>
        <taxon>Mucorineae</taxon>
        <taxon>Rhizopodaceae</taxon>
        <taxon>Rhizopus</taxon>
    </lineage>
</organism>
<dbReference type="Pfam" id="PF00230">
    <property type="entry name" value="MIP"/>
    <property type="match status" value="1"/>
</dbReference>
<dbReference type="PANTHER" id="PTHR19139">
    <property type="entry name" value="AQUAPORIN TRANSPORTER"/>
    <property type="match status" value="1"/>
</dbReference>
<comment type="caution">
    <text evidence="9">The sequence shown here is derived from an EMBL/GenBank/DDBJ whole genome shotgun (WGS) entry which is preliminary data.</text>
</comment>
<accession>A0A367KS18</accession>
<feature type="transmembrane region" description="Helical" evidence="8">
    <location>
        <begin position="178"/>
        <end position="197"/>
    </location>
</feature>
<keyword evidence="4 7" id="KW-0812">Transmembrane</keyword>
<proteinExistence type="inferred from homology"/>
<evidence type="ECO:0000256" key="2">
    <source>
        <dbReference type="ARBA" id="ARBA00006175"/>
    </source>
</evidence>
<keyword evidence="10" id="KW-1185">Reference proteome</keyword>
<feature type="transmembrane region" description="Helical" evidence="8">
    <location>
        <begin position="67"/>
        <end position="98"/>
    </location>
</feature>
<feature type="transmembrane region" description="Helical" evidence="8">
    <location>
        <begin position="110"/>
        <end position="131"/>
    </location>
</feature>
<evidence type="ECO:0000256" key="7">
    <source>
        <dbReference type="RuleBase" id="RU000477"/>
    </source>
</evidence>
<dbReference type="SUPFAM" id="SSF81338">
    <property type="entry name" value="Aquaporin-like"/>
    <property type="match status" value="1"/>
</dbReference>
<dbReference type="Proteomes" id="UP000253551">
    <property type="component" value="Unassembled WGS sequence"/>
</dbReference>
<evidence type="ECO:0000256" key="5">
    <source>
        <dbReference type="ARBA" id="ARBA00022989"/>
    </source>
</evidence>
<dbReference type="Gene3D" id="1.20.1080.10">
    <property type="entry name" value="Glycerol uptake facilitator protein"/>
    <property type="match status" value="1"/>
</dbReference>
<feature type="transmembrane region" description="Helical" evidence="8">
    <location>
        <begin position="221"/>
        <end position="241"/>
    </location>
</feature>
<evidence type="ECO:0008006" key="11">
    <source>
        <dbReference type="Google" id="ProtNLM"/>
    </source>
</evidence>
<name>A0A367KS18_RHIST</name>
<dbReference type="InterPro" id="IPR023271">
    <property type="entry name" value="Aquaporin-like"/>
</dbReference>
<reference evidence="9 10" key="1">
    <citation type="journal article" date="2018" name="G3 (Bethesda)">
        <title>Phylogenetic and Phylogenomic Definition of Rhizopus Species.</title>
        <authorList>
            <person name="Gryganskyi A.P."/>
            <person name="Golan J."/>
            <person name="Dolatabadi S."/>
            <person name="Mondo S."/>
            <person name="Robb S."/>
            <person name="Idnurm A."/>
            <person name="Muszewska A."/>
            <person name="Steczkiewicz K."/>
            <person name="Masonjones S."/>
            <person name="Liao H.L."/>
            <person name="Gajdeczka M.T."/>
            <person name="Anike F."/>
            <person name="Vuek A."/>
            <person name="Anishchenko I.M."/>
            <person name="Voigt K."/>
            <person name="de Hoog G.S."/>
            <person name="Smith M.E."/>
            <person name="Heitman J."/>
            <person name="Vilgalys R."/>
            <person name="Stajich J.E."/>
        </authorList>
    </citation>
    <scope>NUCLEOTIDE SEQUENCE [LARGE SCALE GENOMIC DNA]</scope>
    <source>
        <strain evidence="9 10">LSU 92-RS-03</strain>
    </source>
</reference>
<dbReference type="AlphaFoldDB" id="A0A367KS18"/>
<keyword evidence="6 8" id="KW-0472">Membrane</keyword>
<evidence type="ECO:0000313" key="9">
    <source>
        <dbReference type="EMBL" id="RCI04981.1"/>
    </source>
</evidence>
<dbReference type="EMBL" id="PJQM01000517">
    <property type="protein sequence ID" value="RCI04981.1"/>
    <property type="molecule type" value="Genomic_DNA"/>
</dbReference>
<dbReference type="GO" id="GO:0015250">
    <property type="term" value="F:water channel activity"/>
    <property type="evidence" value="ECO:0007669"/>
    <property type="project" value="TreeGrafter"/>
</dbReference>
<dbReference type="GO" id="GO:0005886">
    <property type="term" value="C:plasma membrane"/>
    <property type="evidence" value="ECO:0007669"/>
    <property type="project" value="TreeGrafter"/>
</dbReference>
<dbReference type="STRING" id="4846.A0A367KS18"/>
<keyword evidence="5 8" id="KW-1133">Transmembrane helix</keyword>
<evidence type="ECO:0000313" key="10">
    <source>
        <dbReference type="Proteomes" id="UP000253551"/>
    </source>
</evidence>
<evidence type="ECO:0000256" key="3">
    <source>
        <dbReference type="ARBA" id="ARBA00022448"/>
    </source>
</evidence>
<evidence type="ECO:0000256" key="6">
    <source>
        <dbReference type="ARBA" id="ARBA00023136"/>
    </source>
</evidence>
<dbReference type="PRINTS" id="PR00783">
    <property type="entry name" value="MINTRINSICP"/>
</dbReference>
<dbReference type="PANTHER" id="PTHR19139:SF199">
    <property type="entry name" value="MIP17260P"/>
    <property type="match status" value="1"/>
</dbReference>
<comment type="subcellular location">
    <subcellularLocation>
        <location evidence="1">Membrane</location>
        <topology evidence="1">Multi-pass membrane protein</topology>
    </subcellularLocation>
</comment>
<evidence type="ECO:0000256" key="4">
    <source>
        <dbReference type="ARBA" id="ARBA00022692"/>
    </source>
</evidence>
<evidence type="ECO:0000256" key="1">
    <source>
        <dbReference type="ARBA" id="ARBA00004141"/>
    </source>
</evidence>
<evidence type="ECO:0000256" key="8">
    <source>
        <dbReference type="SAM" id="Phobius"/>
    </source>
</evidence>
<comment type="similarity">
    <text evidence="2 7">Belongs to the MIP/aquaporin (TC 1.A.8) family.</text>
</comment>
<feature type="transmembrane region" description="Helical" evidence="8">
    <location>
        <begin position="151"/>
        <end position="171"/>
    </location>
</feature>
<keyword evidence="3 7" id="KW-0813">Transport</keyword>
<protein>
    <recommendedName>
        <fullName evidence="11">Aquaporin</fullName>
    </recommendedName>
</protein>
<dbReference type="InterPro" id="IPR000425">
    <property type="entry name" value="MIP"/>
</dbReference>
<dbReference type="OrthoDB" id="3222at2759"/>
<dbReference type="InterPro" id="IPR034294">
    <property type="entry name" value="Aquaporin_transptr"/>
</dbReference>